<evidence type="ECO:0000259" key="3">
    <source>
        <dbReference type="SMART" id="SM00199"/>
    </source>
</evidence>
<dbReference type="Proteomes" id="UP000694680">
    <property type="component" value="Chromosome 4"/>
</dbReference>
<evidence type="ECO:0000313" key="5">
    <source>
        <dbReference type="Proteomes" id="UP000694680"/>
    </source>
</evidence>
<name>A0A8C5EFP2_GOUWI</name>
<feature type="chain" id="PRO_5034366970" evidence="2">
    <location>
        <begin position="21"/>
        <end position="98"/>
    </location>
</feature>
<keyword evidence="5" id="KW-1185">Reference proteome</keyword>
<dbReference type="Pfam" id="PF00048">
    <property type="entry name" value="IL8"/>
    <property type="match status" value="1"/>
</dbReference>
<evidence type="ECO:0000256" key="1">
    <source>
        <dbReference type="ARBA" id="ARBA00022514"/>
    </source>
</evidence>
<reference evidence="4" key="2">
    <citation type="submission" date="2025-08" db="UniProtKB">
        <authorList>
            <consortium name="Ensembl"/>
        </authorList>
    </citation>
    <scope>IDENTIFICATION</scope>
</reference>
<reference evidence="4" key="3">
    <citation type="submission" date="2025-09" db="UniProtKB">
        <authorList>
            <consortium name="Ensembl"/>
        </authorList>
    </citation>
    <scope>IDENTIFICATION</scope>
</reference>
<dbReference type="GO" id="GO:0006955">
    <property type="term" value="P:immune response"/>
    <property type="evidence" value="ECO:0007669"/>
    <property type="project" value="InterPro"/>
</dbReference>
<sequence>MKFQAVVFILFFTCMYVSLAQGSYGNCCLSHVVSIPIQAKRNIVNYTIQEADGDCNIRAVVFYMKKRRFQKKQRTVCANENDPWVQVAMRRVDRRNQG</sequence>
<keyword evidence="2" id="KW-0732">Signal</keyword>
<dbReference type="SMART" id="SM00199">
    <property type="entry name" value="SCY"/>
    <property type="match status" value="1"/>
</dbReference>
<gene>
    <name evidence="4" type="primary">ccl25b</name>
</gene>
<protein>
    <submittedName>
        <fullName evidence="4">C-C motif chemokine 25-like</fullName>
    </submittedName>
</protein>
<dbReference type="SUPFAM" id="SSF54117">
    <property type="entry name" value="Interleukin 8-like chemokines"/>
    <property type="match status" value="1"/>
</dbReference>
<dbReference type="InterPro" id="IPR001811">
    <property type="entry name" value="Chemokine_IL8-like_dom"/>
</dbReference>
<reference evidence="4" key="1">
    <citation type="submission" date="2020-06" db="EMBL/GenBank/DDBJ databases">
        <authorList>
            <consortium name="Wellcome Sanger Institute Data Sharing"/>
        </authorList>
    </citation>
    <scope>NUCLEOTIDE SEQUENCE [LARGE SCALE GENOMIC DNA]</scope>
</reference>
<feature type="domain" description="Chemokine interleukin-8-like" evidence="3">
    <location>
        <begin position="24"/>
        <end position="92"/>
    </location>
</feature>
<dbReference type="AlphaFoldDB" id="A0A8C5EFP2"/>
<accession>A0A8C5EFP2</accession>
<dbReference type="GO" id="GO:0008009">
    <property type="term" value="F:chemokine activity"/>
    <property type="evidence" value="ECO:0007669"/>
    <property type="project" value="InterPro"/>
</dbReference>
<dbReference type="PANTHER" id="PTHR12015:SF186">
    <property type="entry name" value="C-C MOTIF CHEMOKINE 21-LIKE-RELATED"/>
    <property type="match status" value="1"/>
</dbReference>
<feature type="signal peptide" evidence="2">
    <location>
        <begin position="1"/>
        <end position="20"/>
    </location>
</feature>
<dbReference type="CDD" id="cd00169">
    <property type="entry name" value="Chemokine"/>
    <property type="match status" value="1"/>
</dbReference>
<dbReference type="PANTHER" id="PTHR12015">
    <property type="entry name" value="SMALL INDUCIBLE CYTOKINE A"/>
    <property type="match status" value="1"/>
</dbReference>
<evidence type="ECO:0000313" key="4">
    <source>
        <dbReference type="Ensembl" id="ENSGWIP00000020987.1"/>
    </source>
</evidence>
<evidence type="ECO:0000256" key="2">
    <source>
        <dbReference type="SAM" id="SignalP"/>
    </source>
</evidence>
<proteinExistence type="predicted"/>
<dbReference type="InterPro" id="IPR036048">
    <property type="entry name" value="Interleukin_8-like_sf"/>
</dbReference>
<dbReference type="Gene3D" id="2.40.50.40">
    <property type="match status" value="1"/>
</dbReference>
<organism evidence="4 5">
    <name type="scientific">Gouania willdenowi</name>
    <name type="common">Blunt-snouted clingfish</name>
    <name type="synonym">Lepadogaster willdenowi</name>
    <dbReference type="NCBI Taxonomy" id="441366"/>
    <lineage>
        <taxon>Eukaryota</taxon>
        <taxon>Metazoa</taxon>
        <taxon>Chordata</taxon>
        <taxon>Craniata</taxon>
        <taxon>Vertebrata</taxon>
        <taxon>Euteleostomi</taxon>
        <taxon>Actinopterygii</taxon>
        <taxon>Neopterygii</taxon>
        <taxon>Teleostei</taxon>
        <taxon>Neoteleostei</taxon>
        <taxon>Acanthomorphata</taxon>
        <taxon>Ovalentaria</taxon>
        <taxon>Blenniimorphae</taxon>
        <taxon>Blenniiformes</taxon>
        <taxon>Gobiesocoidei</taxon>
        <taxon>Gobiesocidae</taxon>
        <taxon>Gobiesocinae</taxon>
        <taxon>Gouania</taxon>
    </lineage>
</organism>
<dbReference type="InterPro" id="IPR039809">
    <property type="entry name" value="Chemokine_b/g/d"/>
</dbReference>
<dbReference type="Ensembl" id="ENSGWIT00000023034.1">
    <property type="protein sequence ID" value="ENSGWIP00000020987.1"/>
    <property type="gene ID" value="ENSGWIG00000011354.1"/>
</dbReference>
<keyword evidence="1" id="KW-0202">Cytokine</keyword>
<dbReference type="GO" id="GO:0005615">
    <property type="term" value="C:extracellular space"/>
    <property type="evidence" value="ECO:0007669"/>
    <property type="project" value="UniProtKB-KW"/>
</dbReference>